<feature type="non-terminal residue" evidence="1">
    <location>
        <position position="1"/>
    </location>
</feature>
<keyword evidence="2" id="KW-1185">Reference proteome</keyword>
<reference evidence="1" key="2">
    <citation type="journal article" date="2022" name="New Phytol.">
        <title>Evolutionary transition to the ectomycorrhizal habit in the genomes of a hyperdiverse lineage of mushroom-forming fungi.</title>
        <authorList>
            <person name="Looney B."/>
            <person name="Miyauchi S."/>
            <person name="Morin E."/>
            <person name="Drula E."/>
            <person name="Courty P.E."/>
            <person name="Kohler A."/>
            <person name="Kuo A."/>
            <person name="LaButti K."/>
            <person name="Pangilinan J."/>
            <person name="Lipzen A."/>
            <person name="Riley R."/>
            <person name="Andreopoulos W."/>
            <person name="He G."/>
            <person name="Johnson J."/>
            <person name="Nolan M."/>
            <person name="Tritt A."/>
            <person name="Barry K.W."/>
            <person name="Grigoriev I.V."/>
            <person name="Nagy L.G."/>
            <person name="Hibbett D."/>
            <person name="Henrissat B."/>
            <person name="Matheny P.B."/>
            <person name="Labbe J."/>
            <person name="Martin F.M."/>
        </authorList>
    </citation>
    <scope>NUCLEOTIDE SEQUENCE</scope>
    <source>
        <strain evidence="1">EC-137</strain>
    </source>
</reference>
<protein>
    <submittedName>
        <fullName evidence="1">WD40-repeat-containing domain protein</fullName>
    </submittedName>
</protein>
<gene>
    <name evidence="1" type="ORF">K488DRAFT_18833</name>
</gene>
<reference evidence="1" key="1">
    <citation type="submission" date="2021-02" db="EMBL/GenBank/DDBJ databases">
        <authorList>
            <consortium name="DOE Joint Genome Institute"/>
            <person name="Ahrendt S."/>
            <person name="Looney B.P."/>
            <person name="Miyauchi S."/>
            <person name="Morin E."/>
            <person name="Drula E."/>
            <person name="Courty P.E."/>
            <person name="Chicoki N."/>
            <person name="Fauchery L."/>
            <person name="Kohler A."/>
            <person name="Kuo A."/>
            <person name="Labutti K."/>
            <person name="Pangilinan J."/>
            <person name="Lipzen A."/>
            <person name="Riley R."/>
            <person name="Andreopoulos W."/>
            <person name="He G."/>
            <person name="Johnson J."/>
            <person name="Barry K.W."/>
            <person name="Grigoriev I.V."/>
            <person name="Nagy L."/>
            <person name="Hibbett D."/>
            <person name="Henrissat B."/>
            <person name="Matheny P.B."/>
            <person name="Labbe J."/>
            <person name="Martin F."/>
        </authorList>
    </citation>
    <scope>NUCLEOTIDE SEQUENCE</scope>
    <source>
        <strain evidence="1">EC-137</strain>
    </source>
</reference>
<evidence type="ECO:0000313" key="1">
    <source>
        <dbReference type="EMBL" id="KAI0031791.1"/>
    </source>
</evidence>
<name>A0ACB8QKD7_9AGAM</name>
<proteinExistence type="predicted"/>
<sequence length="360" mass="39739">AYPETSAKHFLRDANASIAFHGEADDILGDTFPMSWSQGSTLVFGRGNRIHMKNIGLLNEDVFVLSKLKEHHGTLRLLECGDASSPNHVAIATSKGLIQIWDVLTKKMVRTWYTKPPTALRWAGPVLSVGGEKGTIRHFDTRINDASRMKDETKKVTRHQARITSLAWNHDGRVLASGDAGGVIHCWDNRVNQLGPLDVGDQIQRHRRKMQHAGAVKALAWCPWSLKILSSGDAAEDGSGTIRLWNINETSPKPPNPDRIELNAQVTSLQWSMQCKELLSTHSVLRVSSDETTWNPYAGAMLEENAVAVHSFPSLSRVTVQYPASMPVLGSALSPSGCKVAFAVPGEKMIKIWDVWGKRK</sequence>
<accession>A0ACB8QKD7</accession>
<organism evidence="1 2">
    <name type="scientific">Vararia minispora EC-137</name>
    <dbReference type="NCBI Taxonomy" id="1314806"/>
    <lineage>
        <taxon>Eukaryota</taxon>
        <taxon>Fungi</taxon>
        <taxon>Dikarya</taxon>
        <taxon>Basidiomycota</taxon>
        <taxon>Agaricomycotina</taxon>
        <taxon>Agaricomycetes</taxon>
        <taxon>Russulales</taxon>
        <taxon>Lachnocladiaceae</taxon>
        <taxon>Vararia</taxon>
    </lineage>
</organism>
<evidence type="ECO:0000313" key="2">
    <source>
        <dbReference type="Proteomes" id="UP000814128"/>
    </source>
</evidence>
<feature type="non-terminal residue" evidence="1">
    <location>
        <position position="360"/>
    </location>
</feature>
<dbReference type="EMBL" id="MU273567">
    <property type="protein sequence ID" value="KAI0031791.1"/>
    <property type="molecule type" value="Genomic_DNA"/>
</dbReference>
<dbReference type="Proteomes" id="UP000814128">
    <property type="component" value="Unassembled WGS sequence"/>
</dbReference>
<comment type="caution">
    <text evidence="1">The sequence shown here is derived from an EMBL/GenBank/DDBJ whole genome shotgun (WGS) entry which is preliminary data.</text>
</comment>